<dbReference type="EMBL" id="FLOC01000003">
    <property type="protein sequence ID" value="SBS27561.1"/>
    <property type="molecule type" value="Genomic_DNA"/>
</dbReference>
<accession>A0A1A8T723</accession>
<evidence type="ECO:0000313" key="3">
    <source>
        <dbReference type="Proteomes" id="UP000092627"/>
    </source>
</evidence>
<evidence type="ECO:0000259" key="1">
    <source>
        <dbReference type="Pfam" id="PF20068"/>
    </source>
</evidence>
<feature type="domain" description="Amphi-Trp" evidence="1">
    <location>
        <begin position="1"/>
        <end position="77"/>
    </location>
</feature>
<dbReference type="Proteomes" id="UP000092627">
    <property type="component" value="Unassembled WGS sequence"/>
</dbReference>
<sequence>MKSKTEFKHEALVEADDIQEVLQALAKGVEKGKMEFSDGKDSPMELLPKGLLRLKVSASEDEGRQQFEVKVSWEKRPKSLAKTPPKIKS</sequence>
<evidence type="ECO:0000313" key="2">
    <source>
        <dbReference type="EMBL" id="SBS27561.1"/>
    </source>
</evidence>
<dbReference type="OrthoDB" id="5422838at2"/>
<proteinExistence type="predicted"/>
<keyword evidence="3" id="KW-1185">Reference proteome</keyword>
<protein>
    <recommendedName>
        <fullName evidence="1">Amphi-Trp domain-containing protein</fullName>
    </recommendedName>
</protein>
<dbReference type="Pfam" id="PF20068">
    <property type="entry name" value="Amphi-Trp"/>
    <property type="match status" value="1"/>
</dbReference>
<name>A0A1A8T723_9GAMM</name>
<reference evidence="2 3" key="1">
    <citation type="submission" date="2016-06" db="EMBL/GenBank/DDBJ databases">
        <authorList>
            <person name="Kjaerup R.B."/>
            <person name="Dalgaard T.S."/>
            <person name="Juul-Madsen H.R."/>
        </authorList>
    </citation>
    <scope>NUCLEOTIDE SEQUENCE [LARGE SCALE GENOMIC DNA]</scope>
    <source>
        <strain evidence="2 3">CECT 5080</strain>
    </source>
</reference>
<dbReference type="NCBIfam" id="TIGR04354">
    <property type="entry name" value="amphi-Trp"/>
    <property type="match status" value="1"/>
</dbReference>
<organism evidence="2 3">
    <name type="scientific">Marinomonas aquimarina</name>
    <dbReference type="NCBI Taxonomy" id="295068"/>
    <lineage>
        <taxon>Bacteria</taxon>
        <taxon>Pseudomonadati</taxon>
        <taxon>Pseudomonadota</taxon>
        <taxon>Gammaproteobacteria</taxon>
        <taxon>Oceanospirillales</taxon>
        <taxon>Oceanospirillaceae</taxon>
        <taxon>Marinomonas</taxon>
    </lineage>
</organism>
<dbReference type="STRING" id="295068.MAQ5080_00854"/>
<dbReference type="InterPro" id="IPR027598">
    <property type="entry name" value="Amphi-Trp_dom"/>
</dbReference>
<dbReference type="RefSeq" id="WP_067207150.1">
    <property type="nucleotide sequence ID" value="NZ_FLOC01000003.1"/>
</dbReference>
<gene>
    <name evidence="2" type="ORF">MAQ5080_00854</name>
</gene>
<dbReference type="AlphaFoldDB" id="A0A1A8T723"/>